<accession>A0A1F5KIB8</accession>
<feature type="region of interest" description="Disordered" evidence="1">
    <location>
        <begin position="30"/>
        <end position="56"/>
    </location>
</feature>
<reference evidence="2 3" key="1">
    <citation type="journal article" date="2016" name="Nat. Commun.">
        <title>Thousands of microbial genomes shed light on interconnected biogeochemical processes in an aquifer system.</title>
        <authorList>
            <person name="Anantharaman K."/>
            <person name="Brown C.T."/>
            <person name="Hug L.A."/>
            <person name="Sharon I."/>
            <person name="Castelle C.J."/>
            <person name="Probst A.J."/>
            <person name="Thomas B.C."/>
            <person name="Singh A."/>
            <person name="Wilkins M.J."/>
            <person name="Karaoz U."/>
            <person name="Brodie E.L."/>
            <person name="Williams K.H."/>
            <person name="Hubbard S.S."/>
            <person name="Banfield J.F."/>
        </authorList>
    </citation>
    <scope>NUCLEOTIDE SEQUENCE [LARGE SCALE GENOMIC DNA]</scope>
</reference>
<name>A0A1F5KIB8_9BACT</name>
<organism evidence="2 3">
    <name type="scientific">Candidatus Daviesbacteria bacterium RIFCSPHIGHO2_02_FULL_43_12</name>
    <dbReference type="NCBI Taxonomy" id="1797776"/>
    <lineage>
        <taxon>Bacteria</taxon>
        <taxon>Candidatus Daviesiibacteriota</taxon>
    </lineage>
</organism>
<comment type="caution">
    <text evidence="2">The sequence shown here is derived from an EMBL/GenBank/DDBJ whole genome shotgun (WGS) entry which is preliminary data.</text>
</comment>
<proteinExistence type="predicted"/>
<evidence type="ECO:0000256" key="1">
    <source>
        <dbReference type="SAM" id="MobiDB-lite"/>
    </source>
</evidence>
<evidence type="ECO:0000313" key="2">
    <source>
        <dbReference type="EMBL" id="OGE40560.1"/>
    </source>
</evidence>
<gene>
    <name evidence="2" type="ORF">A3D25_00380</name>
</gene>
<dbReference type="Proteomes" id="UP000177328">
    <property type="component" value="Unassembled WGS sequence"/>
</dbReference>
<protein>
    <submittedName>
        <fullName evidence="2">Uncharacterized protein</fullName>
    </submittedName>
</protein>
<dbReference type="EMBL" id="MFDD01000008">
    <property type="protein sequence ID" value="OGE40560.1"/>
    <property type="molecule type" value="Genomic_DNA"/>
</dbReference>
<sequence length="258" mass="28189">MSSTRREELARAAGLGLFLIGCTKSEAVATPTPVRRPAGPPLIDPRITPPSVRLGPEQLRPENIYVPLGPRSFVNYRGGGIASTVDGPVKTEANPAIMASLRVHPGMGIPLAENELIFSVLSHRPLSNQQDETAILADLQRRADDSEHLTAYYREMSQRGLVLTTGTDVFRHISVYQRLKEPLASYQTTQPISQRYYAASVALSLGWVESLVNSAGSDRKRTLSDTQRTLVEQRLPIRVVAMDEGVPGAIRSLPDLPS</sequence>
<dbReference type="PROSITE" id="PS51257">
    <property type="entry name" value="PROKAR_LIPOPROTEIN"/>
    <property type="match status" value="1"/>
</dbReference>
<dbReference type="AlphaFoldDB" id="A0A1F5KIB8"/>
<evidence type="ECO:0000313" key="3">
    <source>
        <dbReference type="Proteomes" id="UP000177328"/>
    </source>
</evidence>